<keyword evidence="3" id="KW-1185">Reference proteome</keyword>
<name>C7R1I2_JONDD</name>
<dbReference type="SUPFAM" id="SSF69279">
    <property type="entry name" value="Phage tail proteins"/>
    <property type="match status" value="1"/>
</dbReference>
<dbReference type="eggNOG" id="ENOG50341IF">
    <property type="taxonomic scope" value="Bacteria"/>
</dbReference>
<dbReference type="InterPro" id="IPR032490">
    <property type="entry name" value="DUF5047"/>
</dbReference>
<dbReference type="EMBL" id="CP001706">
    <property type="protein sequence ID" value="ACV09817.1"/>
    <property type="molecule type" value="Genomic_DNA"/>
</dbReference>
<reference evidence="2 3" key="1">
    <citation type="journal article" date="2009" name="Stand. Genomic Sci.">
        <title>Complete genome sequence of Jonesia denitrificans type strain (Prevot 55134).</title>
        <authorList>
            <person name="Pukall R."/>
            <person name="Gehrich-Schroter G."/>
            <person name="Lapidus A."/>
            <person name="Nolan M."/>
            <person name="Glavina Del Rio T."/>
            <person name="Lucas S."/>
            <person name="Chen F."/>
            <person name="Tice H."/>
            <person name="Pitluck S."/>
            <person name="Cheng J.F."/>
            <person name="Copeland A."/>
            <person name="Saunders E."/>
            <person name="Brettin T."/>
            <person name="Detter J.C."/>
            <person name="Bruce D."/>
            <person name="Goodwin L."/>
            <person name="Pati A."/>
            <person name="Ivanova N."/>
            <person name="Mavromatis K."/>
            <person name="Ovchinnikova G."/>
            <person name="Chen A."/>
            <person name="Palaniappan K."/>
            <person name="Land M."/>
            <person name="Hauser L."/>
            <person name="Chang Y.J."/>
            <person name="Jeffries C.D."/>
            <person name="Chain P."/>
            <person name="Goker M."/>
            <person name="Bristow J."/>
            <person name="Eisen J.A."/>
            <person name="Markowitz V."/>
            <person name="Hugenholtz P."/>
            <person name="Kyrpides N.C."/>
            <person name="Klenk H.P."/>
            <person name="Han C."/>
        </authorList>
    </citation>
    <scope>NUCLEOTIDE SEQUENCE [LARGE SCALE GENOMIC DNA]</scope>
    <source>
        <strain evidence="3">ATCC 14870 / DSM 20603 / BCRC 15368 / CIP 55.134 / JCM 11481 / NBRC 15587 / NCTC 10816 / Prevot 55134</strain>
    </source>
</reference>
<dbReference type="RefSeq" id="WP_015772445.1">
    <property type="nucleotide sequence ID" value="NC_013174.1"/>
</dbReference>
<evidence type="ECO:0000313" key="2">
    <source>
        <dbReference type="EMBL" id="ACV09817.1"/>
    </source>
</evidence>
<accession>C7R1I2</accession>
<sequence length="390" mass="42356">MVYPVSEGFLHAITTPHRVRVQASLIRAGATVINELPIIDGNITVDSNAFVRRSLSLTLPPEIPTSTYTSGRTDQVILTTGDEIRVKWGLVFYDETTEWVPVGTFRVDTVPYSATLDSAVTIRGVDRCADIVDDDFPQPRTFEAGSTTALIAQLIQETLPTASVYNRTTVRDERVPTLQYDGSRADLIQNLATSIGAVVHCDGFGDFIIRDAPTLDDEAAMILRTGDGGVIVSADTDYTRDGVFNRVVVRGESPAGDFSPVQGTITDDDENSPTQFGDRLDGYYGKITKFFTFPNITSILQAQTVGKALLAKYVGLSAAMRVSSIPLPHLEAGDSIIVVPDDAPAGVSARKHIVDSYTLPLLAGGDFTMATRDVRETFKEAEWEDLGEWA</sequence>
<dbReference type="STRING" id="471856.Jden_2180"/>
<dbReference type="AlphaFoldDB" id="C7R1I2"/>
<organism evidence="2 3">
    <name type="scientific">Jonesia denitrificans (strain ATCC 14870 / DSM 20603 / BCRC 15368 / CIP 55.134 / JCM 11481 / NBRC 15587 / NCTC 10816 / Prevot 55134)</name>
    <name type="common">Listeria denitrificans</name>
    <dbReference type="NCBI Taxonomy" id="471856"/>
    <lineage>
        <taxon>Bacteria</taxon>
        <taxon>Bacillati</taxon>
        <taxon>Actinomycetota</taxon>
        <taxon>Actinomycetes</taxon>
        <taxon>Micrococcales</taxon>
        <taxon>Jonesiaceae</taxon>
        <taxon>Jonesia</taxon>
    </lineage>
</organism>
<feature type="domain" description="DUF5047" evidence="1">
    <location>
        <begin position="41"/>
        <end position="170"/>
    </location>
</feature>
<dbReference type="Proteomes" id="UP000000628">
    <property type="component" value="Chromosome"/>
</dbReference>
<gene>
    <name evidence="2" type="ordered locus">Jden_2180</name>
</gene>
<dbReference type="HOGENOM" id="CLU_059524_0_0_11"/>
<protein>
    <recommendedName>
        <fullName evidence="1">DUF5047 domain-containing protein</fullName>
    </recommendedName>
</protein>
<dbReference type="OrthoDB" id="5104400at2"/>
<evidence type="ECO:0000259" key="1">
    <source>
        <dbReference type="Pfam" id="PF16466"/>
    </source>
</evidence>
<evidence type="ECO:0000313" key="3">
    <source>
        <dbReference type="Proteomes" id="UP000000628"/>
    </source>
</evidence>
<dbReference type="KEGG" id="jde:Jden_2180"/>
<proteinExistence type="predicted"/>
<dbReference type="Pfam" id="PF16466">
    <property type="entry name" value="DUF5047"/>
    <property type="match status" value="1"/>
</dbReference>